<dbReference type="HOGENOM" id="CLU_1231722_0_0_1"/>
<keyword evidence="2" id="KW-1185">Reference proteome</keyword>
<dbReference type="EnsemblPlants" id="PGSC0003DMT400091349">
    <property type="protein sequence ID" value="PGSC0003DMT400091349"/>
    <property type="gene ID" value="PGSC0003DMG400040920"/>
</dbReference>
<dbReference type="PaxDb" id="4113-PGSC0003DMT400091349"/>
<organism evidence="1 2">
    <name type="scientific">Solanum tuberosum</name>
    <name type="common">Potato</name>
    <dbReference type="NCBI Taxonomy" id="4113"/>
    <lineage>
        <taxon>Eukaryota</taxon>
        <taxon>Viridiplantae</taxon>
        <taxon>Streptophyta</taxon>
        <taxon>Embryophyta</taxon>
        <taxon>Tracheophyta</taxon>
        <taxon>Spermatophyta</taxon>
        <taxon>Magnoliopsida</taxon>
        <taxon>eudicotyledons</taxon>
        <taxon>Gunneridae</taxon>
        <taxon>Pentapetalae</taxon>
        <taxon>asterids</taxon>
        <taxon>lamiids</taxon>
        <taxon>Solanales</taxon>
        <taxon>Solanaceae</taxon>
        <taxon>Solanoideae</taxon>
        <taxon>Solaneae</taxon>
        <taxon>Solanum</taxon>
    </lineage>
</organism>
<proteinExistence type="predicted"/>
<dbReference type="Proteomes" id="UP000011115">
    <property type="component" value="Unassembled WGS sequence"/>
</dbReference>
<reference evidence="1" key="2">
    <citation type="submission" date="2015-06" db="UniProtKB">
        <authorList>
            <consortium name="EnsemblPlants"/>
        </authorList>
    </citation>
    <scope>IDENTIFICATION</scope>
    <source>
        <strain evidence="1">DM1-3 516 R44</strain>
    </source>
</reference>
<reference evidence="2" key="1">
    <citation type="journal article" date="2011" name="Nature">
        <title>Genome sequence and analysis of the tuber crop potato.</title>
        <authorList>
            <consortium name="The Potato Genome Sequencing Consortium"/>
        </authorList>
    </citation>
    <scope>NUCLEOTIDE SEQUENCE [LARGE SCALE GENOMIC DNA]</scope>
    <source>
        <strain evidence="2">cv. DM1-3 516 R44</strain>
    </source>
</reference>
<sequence length="225" mass="25604">MQMITTRGLFIGLPFEDPYAHLSKVVSVCHSSVDGLDLDMDVITLRYLRSSPNHKIDDESLMEILYRALGDNGKAMVDTITGGSLMRNSFEQVVEKLKEVAKTNKAWSTRGHNADKVNAVNYKKRAPPQDDYGYEKDAYYVNDHHTGGFRTNAQAFNKDSWRQDFDRSGLVSVPVYLVPVESVRVQFDRVSEYVTKRNLGFYSVDPVWLDPIPIRFRSGLNLFNG</sequence>
<name>M1DME1_SOLTU</name>
<dbReference type="InParanoid" id="M1DME1"/>
<evidence type="ECO:0000313" key="2">
    <source>
        <dbReference type="Proteomes" id="UP000011115"/>
    </source>
</evidence>
<accession>M1DME1</accession>
<protein>
    <submittedName>
        <fullName evidence="1">Integrase core domain containing protein</fullName>
    </submittedName>
</protein>
<dbReference type="AlphaFoldDB" id="M1DME1"/>
<evidence type="ECO:0000313" key="1">
    <source>
        <dbReference type="EnsemblPlants" id="PGSC0003DMT400091349"/>
    </source>
</evidence>
<dbReference type="Gramene" id="PGSC0003DMT400091349">
    <property type="protein sequence ID" value="PGSC0003DMT400091349"/>
    <property type="gene ID" value="PGSC0003DMG400040920"/>
</dbReference>